<dbReference type="SUPFAM" id="SSF51735">
    <property type="entry name" value="NAD(P)-binding Rossmann-fold domains"/>
    <property type="match status" value="1"/>
</dbReference>
<dbReference type="PANTHER" id="PTHR43157">
    <property type="entry name" value="PHOSPHATIDYLINOSITOL-GLYCAN BIOSYNTHESIS CLASS F PROTEIN-RELATED"/>
    <property type="match status" value="1"/>
</dbReference>
<dbReference type="PRINTS" id="PR00081">
    <property type="entry name" value="GDHRDH"/>
</dbReference>
<keyword evidence="2" id="KW-0560">Oxidoreductase</keyword>
<evidence type="ECO:0000313" key="3">
    <source>
        <dbReference type="Ensembl" id="ENSSMRP00000000850.1"/>
    </source>
</evidence>
<dbReference type="PANTHER" id="PTHR43157:SF44">
    <property type="entry name" value="DEHYDROGENASE_REDUCTASE SDR FAMILY MEMBER 13"/>
    <property type="match status" value="1"/>
</dbReference>
<dbReference type="InterPro" id="IPR002347">
    <property type="entry name" value="SDR_fam"/>
</dbReference>
<dbReference type="OMA" id="NEVIFMM"/>
<dbReference type="GO" id="GO:0016491">
    <property type="term" value="F:oxidoreductase activity"/>
    <property type="evidence" value="ECO:0007669"/>
    <property type="project" value="UniProtKB-KW"/>
</dbReference>
<keyword evidence="4" id="KW-1185">Reference proteome</keyword>
<dbReference type="Proteomes" id="UP000694421">
    <property type="component" value="Unplaced"/>
</dbReference>
<proteinExistence type="inferred from homology"/>
<reference evidence="3" key="1">
    <citation type="submission" date="2025-08" db="UniProtKB">
        <authorList>
            <consortium name="Ensembl"/>
        </authorList>
    </citation>
    <scope>IDENTIFICATION</scope>
</reference>
<dbReference type="Pfam" id="PF00106">
    <property type="entry name" value="adh_short"/>
    <property type="match status" value="1"/>
</dbReference>
<name>A0A8D0B0T8_SALMN</name>
<dbReference type="AlphaFoldDB" id="A0A8D0B0T8"/>
<organism evidence="3 4">
    <name type="scientific">Salvator merianae</name>
    <name type="common">Argentine black and white tegu</name>
    <name type="synonym">Tupinambis merianae</name>
    <dbReference type="NCBI Taxonomy" id="96440"/>
    <lineage>
        <taxon>Eukaryota</taxon>
        <taxon>Metazoa</taxon>
        <taxon>Chordata</taxon>
        <taxon>Craniata</taxon>
        <taxon>Vertebrata</taxon>
        <taxon>Euteleostomi</taxon>
        <taxon>Lepidosauria</taxon>
        <taxon>Squamata</taxon>
        <taxon>Bifurcata</taxon>
        <taxon>Unidentata</taxon>
        <taxon>Episquamata</taxon>
        <taxon>Laterata</taxon>
        <taxon>Teiioidea</taxon>
        <taxon>Teiidae</taxon>
        <taxon>Salvator</taxon>
    </lineage>
</organism>
<dbReference type="Gene3D" id="3.40.50.720">
    <property type="entry name" value="NAD(P)-binding Rossmann-like Domain"/>
    <property type="match status" value="1"/>
</dbReference>
<reference evidence="3" key="2">
    <citation type="submission" date="2025-09" db="UniProtKB">
        <authorList>
            <consortium name="Ensembl"/>
        </authorList>
    </citation>
    <scope>IDENTIFICATION</scope>
</reference>
<sequence length="308" mass="33966">MLAGLALLLGLYVLFYYNVVKGRRCRNETSLRGKTVLITGGNSGIGKAAAIDLARRGARVILACRNKTRGESAVYDIRRESGNNGVLFMNLNLASLKSVRAFAEVFLKSEPRLDILINNAGVLSAGQSEDGLNLAFQVNHLSHCLLTRLLLDRLKRCAPSRVVVVASDAHRSGKIDFENIHKPVATKWKGFLSYCNSKLANILYARELANQLEGTGVTCYALHPGLVNTHLFSSLADWLSTLFLPISWLFFRSPTDGAQTLIYCATQEGIEGFSGRYFANCQLKEPRPHARDDGVAKKLWEFTEKMGG</sequence>
<dbReference type="Ensembl" id="ENSSMRT00000001022.1">
    <property type="protein sequence ID" value="ENSSMRP00000000850.1"/>
    <property type="gene ID" value="ENSSMRG00000000751.1"/>
</dbReference>
<dbReference type="GeneTree" id="ENSGT00940000155599"/>
<comment type="similarity">
    <text evidence="1">Belongs to the short-chain dehydrogenases/reductases (SDR) family.</text>
</comment>
<dbReference type="InterPro" id="IPR036291">
    <property type="entry name" value="NAD(P)-bd_dom_sf"/>
</dbReference>
<accession>A0A8D0B0T8</accession>
<evidence type="ECO:0000256" key="1">
    <source>
        <dbReference type="ARBA" id="ARBA00006484"/>
    </source>
</evidence>
<evidence type="ECO:0000256" key="2">
    <source>
        <dbReference type="ARBA" id="ARBA00023002"/>
    </source>
</evidence>
<protein>
    <submittedName>
        <fullName evidence="3">Dehydrogenase/reductase 13</fullName>
    </submittedName>
</protein>
<evidence type="ECO:0000313" key="4">
    <source>
        <dbReference type="Proteomes" id="UP000694421"/>
    </source>
</evidence>